<feature type="region of interest" description="Disordered" evidence="1">
    <location>
        <begin position="54"/>
        <end position="132"/>
    </location>
</feature>
<feature type="region of interest" description="Disordered" evidence="1">
    <location>
        <begin position="432"/>
        <end position="457"/>
    </location>
</feature>
<dbReference type="PANTHER" id="PTHR36368">
    <property type="entry name" value="ATP-DEPENDENT CASEINOLYTIC PROTEASE/CROTONASE FAMILY PROTEIN"/>
    <property type="match status" value="1"/>
</dbReference>
<dbReference type="AlphaFoldDB" id="A0A8B8NQV7"/>
<proteinExistence type="predicted"/>
<feature type="region of interest" description="Disordered" evidence="1">
    <location>
        <begin position="282"/>
        <end position="301"/>
    </location>
</feature>
<organism evidence="2 3">
    <name type="scientific">Rhodamnia argentea</name>
    <dbReference type="NCBI Taxonomy" id="178133"/>
    <lineage>
        <taxon>Eukaryota</taxon>
        <taxon>Viridiplantae</taxon>
        <taxon>Streptophyta</taxon>
        <taxon>Embryophyta</taxon>
        <taxon>Tracheophyta</taxon>
        <taxon>Spermatophyta</taxon>
        <taxon>Magnoliopsida</taxon>
        <taxon>eudicotyledons</taxon>
        <taxon>Gunneridae</taxon>
        <taxon>Pentapetalae</taxon>
        <taxon>rosids</taxon>
        <taxon>malvids</taxon>
        <taxon>Myrtales</taxon>
        <taxon>Myrtaceae</taxon>
        <taxon>Myrtoideae</taxon>
        <taxon>Myrteae</taxon>
        <taxon>Australasian group</taxon>
        <taxon>Rhodamnia</taxon>
    </lineage>
</organism>
<feature type="region of interest" description="Disordered" evidence="1">
    <location>
        <begin position="326"/>
        <end position="369"/>
    </location>
</feature>
<reference evidence="3" key="1">
    <citation type="submission" date="2025-08" db="UniProtKB">
        <authorList>
            <consortium name="RefSeq"/>
        </authorList>
    </citation>
    <scope>IDENTIFICATION</scope>
    <source>
        <tissue evidence="3">Leaf</tissue>
    </source>
</reference>
<evidence type="ECO:0000313" key="2">
    <source>
        <dbReference type="Proteomes" id="UP000827889"/>
    </source>
</evidence>
<feature type="compositionally biased region" description="Basic and acidic residues" evidence="1">
    <location>
        <begin position="329"/>
        <end position="339"/>
    </location>
</feature>
<accession>A0A8B8NQV7</accession>
<name>A0A8B8NQV7_9MYRT</name>
<feature type="compositionally biased region" description="Basic and acidic residues" evidence="1">
    <location>
        <begin position="349"/>
        <end position="359"/>
    </location>
</feature>
<dbReference type="Proteomes" id="UP000827889">
    <property type="component" value="Chromosome 9"/>
</dbReference>
<feature type="compositionally biased region" description="Basic and acidic residues" evidence="1">
    <location>
        <begin position="282"/>
        <end position="297"/>
    </location>
</feature>
<sequence>MKETSPTLMKPKTPFSERDSQISASSWSLSLLSEPPDIRKWFSSYVYESPSLGPNEDFLGSTLEESVHENNGFGVDDREKGGEEEAASQNSNCIRGRDQVGALEFTSNFGSNKHGEESPTEVPESFESSLQISEPPDLREWFLSYVYESPELSEHSKEFVSIESECKKEWPVSGEGKKEHESLGEVTKVKDSDVAGASEAPHNNGLVNNGAGSFIDQEREDQFLTKIADSLSPPLLLSEPPDITNWFSSYVYESPELSMFPGSPVEESGDGKDDLILEEAIGEKEDNQRNSSGDRIDGGMGINERLNSALCSSSHEDLKQEYQQIQDEVGNKSKEDKRLLPQIPSPEIVDGRMESKALPDNDQDCNSKRPKQLHSEEAICFHSNINWNSSNDKRKARKELIGGLEEVSGVKAQSREVAHTLLEDNLSLSPVDQASVRRSTHGDHDKENNRRNNDSTDFVSVRRKETTSASDELMGPRSALHQCSHAKRNVSSAAIEDEGKMRPLSEITNFRSNFDVQESAGKWKCPQKRKPILGPPMKQLRLERWINRI</sequence>
<feature type="compositionally biased region" description="Basic and acidic residues" evidence="1">
    <location>
        <begin position="440"/>
        <end position="457"/>
    </location>
</feature>
<feature type="region of interest" description="Disordered" evidence="1">
    <location>
        <begin position="1"/>
        <end position="20"/>
    </location>
</feature>
<keyword evidence="2" id="KW-1185">Reference proteome</keyword>
<evidence type="ECO:0000313" key="3">
    <source>
        <dbReference type="RefSeq" id="XP_030524892.1"/>
    </source>
</evidence>
<dbReference type="PANTHER" id="PTHR36368:SF1">
    <property type="entry name" value="ATP-DEPENDENT CASEINOLYTIC PROTEASE_CROTONASE FAMILY PROTEIN"/>
    <property type="match status" value="1"/>
</dbReference>
<dbReference type="RefSeq" id="XP_030524892.1">
    <property type="nucleotide sequence ID" value="XM_030669032.2"/>
</dbReference>
<evidence type="ECO:0000256" key="1">
    <source>
        <dbReference type="SAM" id="MobiDB-lite"/>
    </source>
</evidence>
<dbReference type="GeneID" id="115737072"/>
<dbReference type="OrthoDB" id="1847229at2759"/>
<protein>
    <submittedName>
        <fullName evidence="3">Uncharacterized protein LOC115737072</fullName>
    </submittedName>
</protein>
<gene>
    <name evidence="3" type="primary">LOC115737072</name>
</gene>
<dbReference type="KEGG" id="rarg:115737072"/>